<protein>
    <submittedName>
        <fullName evidence="1">Uncharacterized protein</fullName>
    </submittedName>
</protein>
<dbReference type="PROSITE" id="PS51257">
    <property type="entry name" value="PROKAR_LIPOPROTEIN"/>
    <property type="match status" value="1"/>
</dbReference>
<dbReference type="AlphaFoldDB" id="A0A644UF30"/>
<name>A0A644UF30_9ZZZZ</name>
<organism evidence="1">
    <name type="scientific">bioreactor metagenome</name>
    <dbReference type="NCBI Taxonomy" id="1076179"/>
    <lineage>
        <taxon>unclassified sequences</taxon>
        <taxon>metagenomes</taxon>
        <taxon>ecological metagenomes</taxon>
    </lineage>
</organism>
<proteinExistence type="predicted"/>
<sequence length="248" mass="28140">MNNKIILGSVLILSCSVLFCKYTKAQNYDANFDKPITSQRGQFIYVELPPIKTETGVLYFLDRNLGAVSTNPETSDSWGDLYQWGRNTDGHEKRFSDTTLTKSSIIEVSHNKFIVDERKSNDWLTNSQEDLWQGTNGINNPCPCGYRLPTQKEWRAVLNLGYEVKLNSSGYYYLSIDDGKLILPCAGLRSAYTGNFQHIGTRGYYWASDAINKGTSGCIDFNKEEFTTNISIFGFRCFGRSIRCVRSE</sequence>
<comment type="caution">
    <text evidence="1">The sequence shown here is derived from an EMBL/GenBank/DDBJ whole genome shotgun (WGS) entry which is preliminary data.</text>
</comment>
<evidence type="ECO:0000313" key="1">
    <source>
        <dbReference type="EMBL" id="MPL77524.1"/>
    </source>
</evidence>
<accession>A0A644UF30</accession>
<gene>
    <name evidence="1" type="ORF">SDC9_23380</name>
</gene>
<reference evidence="1" key="1">
    <citation type="submission" date="2019-08" db="EMBL/GenBank/DDBJ databases">
        <authorList>
            <person name="Kucharzyk K."/>
            <person name="Murdoch R.W."/>
            <person name="Higgins S."/>
            <person name="Loffler F."/>
        </authorList>
    </citation>
    <scope>NUCLEOTIDE SEQUENCE</scope>
</reference>
<dbReference type="EMBL" id="VSSQ01000107">
    <property type="protein sequence ID" value="MPL77524.1"/>
    <property type="molecule type" value="Genomic_DNA"/>
</dbReference>